<dbReference type="PANTHER" id="PTHR43818">
    <property type="entry name" value="BCDNA.GH03377"/>
    <property type="match status" value="1"/>
</dbReference>
<evidence type="ECO:0000259" key="2">
    <source>
        <dbReference type="Pfam" id="PF19051"/>
    </source>
</evidence>
<accession>A0ABP8KHU0</accession>
<dbReference type="Proteomes" id="UP001500936">
    <property type="component" value="Unassembled WGS sequence"/>
</dbReference>
<dbReference type="Pfam" id="PF19051">
    <property type="entry name" value="GFO_IDH_MocA_C2"/>
    <property type="match status" value="1"/>
</dbReference>
<dbReference type="Gene3D" id="3.40.50.720">
    <property type="entry name" value="NAD(P)-binding Rossmann-like Domain"/>
    <property type="match status" value="1"/>
</dbReference>
<evidence type="ECO:0000259" key="1">
    <source>
        <dbReference type="Pfam" id="PF01408"/>
    </source>
</evidence>
<protein>
    <submittedName>
        <fullName evidence="3">Gfo/Idh/MocA family oxidoreductase</fullName>
    </submittedName>
</protein>
<sequence>MKNNIKRRDFVKGASLAFAGITILPRHVLGGKGFIAPSDKLNVAAIGIGGMGKSNIRALAPTENIVALCDIDDAYAGPVYNTYPNAKRWKDYRKMLEEQKDIEGVIIATPDHLHAIQASTAMKLGKHVYVQKPLTTSVWESRELARLARENPKLVTQMGNQGHSSDDARSINEWIADGAIGKVKEVHVWTNRPIWPQGLPAPTEAMPVPDTLDWDKFLGPAQYRPYHSAYTPFKWRGWVDYGVGALGDMGAHLIDHPYWALGLTAPISIEASSTPFGKNDPKGPAQSYPLASMVTYEFATNDKKNPVITMTWYDGGILPPKPLELGDEPVNKGGGVLYVGTKGKLMHETYGAKPRLLPKERMDAYKKPAQTIPRVGMSHERNWAEACKGNGKAVCPFEYAGPLNETMVLGVVALYKQGTKINWDPQAMQFPNAPELNQYLKREYRQGWAM</sequence>
<name>A0ABP8KHU0_9BACT</name>
<feature type="domain" description="Gfo/Idh/MocA-like oxidoreductase N-terminal" evidence="1">
    <location>
        <begin position="41"/>
        <end position="156"/>
    </location>
</feature>
<evidence type="ECO:0000313" key="3">
    <source>
        <dbReference type="EMBL" id="GAA4407150.1"/>
    </source>
</evidence>
<feature type="domain" description="Gfo/Idh/MocA-like oxidoreductase bacterial type C-terminal" evidence="2">
    <location>
        <begin position="204"/>
        <end position="273"/>
    </location>
</feature>
<dbReference type="SUPFAM" id="SSF55347">
    <property type="entry name" value="Glyceraldehyde-3-phosphate dehydrogenase-like, C-terminal domain"/>
    <property type="match status" value="1"/>
</dbReference>
<dbReference type="InterPro" id="IPR036291">
    <property type="entry name" value="NAD(P)-bd_dom_sf"/>
</dbReference>
<dbReference type="InterPro" id="IPR000683">
    <property type="entry name" value="Gfo/Idh/MocA-like_OxRdtase_N"/>
</dbReference>
<reference evidence="4" key="1">
    <citation type="journal article" date="2019" name="Int. J. Syst. Evol. Microbiol.">
        <title>The Global Catalogue of Microorganisms (GCM) 10K type strain sequencing project: providing services to taxonomists for standard genome sequencing and annotation.</title>
        <authorList>
            <consortium name="The Broad Institute Genomics Platform"/>
            <consortium name="The Broad Institute Genome Sequencing Center for Infectious Disease"/>
            <person name="Wu L."/>
            <person name="Ma J."/>
        </authorList>
    </citation>
    <scope>NUCLEOTIDE SEQUENCE [LARGE SCALE GENOMIC DNA]</scope>
    <source>
        <strain evidence="4">JCM 17925</strain>
    </source>
</reference>
<proteinExistence type="predicted"/>
<keyword evidence="4" id="KW-1185">Reference proteome</keyword>
<dbReference type="PANTHER" id="PTHR43818:SF10">
    <property type="entry name" value="NADH-DEPENDENT DEHYDROGENASE-RELATED"/>
    <property type="match status" value="1"/>
</dbReference>
<dbReference type="Pfam" id="PF01408">
    <property type="entry name" value="GFO_IDH_MocA"/>
    <property type="match status" value="1"/>
</dbReference>
<evidence type="ECO:0000313" key="4">
    <source>
        <dbReference type="Proteomes" id="UP001500936"/>
    </source>
</evidence>
<dbReference type="RefSeq" id="WP_345268034.1">
    <property type="nucleotide sequence ID" value="NZ_BAABHB010000005.1"/>
</dbReference>
<comment type="caution">
    <text evidence="3">The sequence shown here is derived from an EMBL/GenBank/DDBJ whole genome shotgun (WGS) entry which is preliminary data.</text>
</comment>
<dbReference type="EMBL" id="BAABHB010000005">
    <property type="protein sequence ID" value="GAA4407150.1"/>
    <property type="molecule type" value="Genomic_DNA"/>
</dbReference>
<organism evidence="3 4">
    <name type="scientific">Nibrella viscosa</name>
    <dbReference type="NCBI Taxonomy" id="1084524"/>
    <lineage>
        <taxon>Bacteria</taxon>
        <taxon>Pseudomonadati</taxon>
        <taxon>Bacteroidota</taxon>
        <taxon>Cytophagia</taxon>
        <taxon>Cytophagales</taxon>
        <taxon>Spirosomataceae</taxon>
        <taxon>Nibrella</taxon>
    </lineage>
</organism>
<dbReference type="InterPro" id="IPR043906">
    <property type="entry name" value="Gfo/Idh/MocA_OxRdtase_bact_C"/>
</dbReference>
<dbReference type="Gene3D" id="3.30.360.10">
    <property type="entry name" value="Dihydrodipicolinate Reductase, domain 2"/>
    <property type="match status" value="1"/>
</dbReference>
<gene>
    <name evidence="3" type="ORF">GCM10023187_27390</name>
</gene>
<dbReference type="InterPro" id="IPR050463">
    <property type="entry name" value="Gfo/Idh/MocA_oxidrdct_glycsds"/>
</dbReference>
<dbReference type="SUPFAM" id="SSF51735">
    <property type="entry name" value="NAD(P)-binding Rossmann-fold domains"/>
    <property type="match status" value="1"/>
</dbReference>